<dbReference type="InterPro" id="IPR036397">
    <property type="entry name" value="RNaseH_sf"/>
</dbReference>
<sequence length="408" mass="45963">MSINQGLRHDRSLREQAAQMFERGFGYGLTASRLGVSAATMREWQKMYRVIGRDGLLAMGVKRTRYDYETKVAAARAVVDGGMSKPEAMVRFGIASATPLKQWCRLYRQGGAQALPNRDKALVIAELSGHGHAVGDLLEAAGLARSSYYYALAHPQQPTRAQLRPKVAQIFSRTPNGCGHRQVAMCLRAEEGERIADKTVLKMMREMGLRCGIRRERAYHRYNSYKGSVGQSFANIIGRDFTADGPWQKLGTDVTEFKLSFGKAYLAPVYDFASKEIVAHSISMRPNLAQQQEMLQILMDAKPEGAEPILHSDMGWQYQHETYIRTLADNGFIQSMSRKGNCIDNGATEQVFGHLKDEFFRGQDWQTFESFKADLDAYITHWNTTRRQVKLKGLTPAEYRDQALQEAA</sequence>
<comment type="function">
    <text evidence="1">Involved in the transposition of the insertion sequence.</text>
</comment>
<dbReference type="eggNOG" id="COG2801">
    <property type="taxonomic scope" value="Bacteria"/>
</dbReference>
<dbReference type="PROSITE" id="PS50994">
    <property type="entry name" value="INTEGRASE"/>
    <property type="match status" value="1"/>
</dbReference>
<dbReference type="SUPFAM" id="SSF48295">
    <property type="entry name" value="TrpR-like"/>
    <property type="match status" value="1"/>
</dbReference>
<dbReference type="EMBL" id="ACRN01000002">
    <property type="protein sequence ID" value="EHM89071.1"/>
    <property type="molecule type" value="Genomic_DNA"/>
</dbReference>
<dbReference type="InterPro" id="IPR001584">
    <property type="entry name" value="Integrase_cat-core"/>
</dbReference>
<evidence type="ECO:0000256" key="1">
    <source>
        <dbReference type="ARBA" id="ARBA00002286"/>
    </source>
</evidence>
<evidence type="ECO:0000313" key="3">
    <source>
        <dbReference type="EMBL" id="EHM89071.1"/>
    </source>
</evidence>
<dbReference type="Gene3D" id="3.30.420.10">
    <property type="entry name" value="Ribonuclease H-like superfamily/Ribonuclease H"/>
    <property type="match status" value="1"/>
</dbReference>
<dbReference type="InterPro" id="IPR036388">
    <property type="entry name" value="WH-like_DNA-bd_sf"/>
</dbReference>
<dbReference type="Gene3D" id="1.10.10.10">
    <property type="entry name" value="Winged helix-like DNA-binding domain superfamily/Winged helix DNA-binding domain"/>
    <property type="match status" value="1"/>
</dbReference>
<dbReference type="eggNOG" id="COG2963">
    <property type="taxonomic scope" value="Bacteria"/>
</dbReference>
<dbReference type="InterPro" id="IPR025948">
    <property type="entry name" value="HTH-like_dom"/>
</dbReference>
<dbReference type="PANTHER" id="PTHR46889:SF4">
    <property type="entry name" value="TRANSPOSASE INSO FOR INSERTION SEQUENCE ELEMENT IS911B-RELATED"/>
    <property type="match status" value="1"/>
</dbReference>
<dbReference type="Pfam" id="PF13276">
    <property type="entry name" value="HTH_21"/>
    <property type="match status" value="1"/>
</dbReference>
<dbReference type="AlphaFoldDB" id="G9PE91"/>
<dbReference type="HOGENOM" id="CLU_027402_4_3_11"/>
<comment type="caution">
    <text evidence="3">The sequence shown here is derived from an EMBL/GenBank/DDBJ whole genome shotgun (WGS) entry which is preliminary data.</text>
</comment>
<dbReference type="PATRIC" id="fig|435830.3.peg.472"/>
<dbReference type="Pfam" id="PF13333">
    <property type="entry name" value="rve_2"/>
    <property type="match status" value="1"/>
</dbReference>
<keyword evidence="4" id="KW-1185">Reference proteome</keyword>
<dbReference type="GO" id="GO:0015074">
    <property type="term" value="P:DNA integration"/>
    <property type="evidence" value="ECO:0007669"/>
    <property type="project" value="InterPro"/>
</dbReference>
<dbReference type="InterPro" id="IPR050900">
    <property type="entry name" value="Transposase_IS3/IS150/IS904"/>
</dbReference>
<evidence type="ECO:0000259" key="2">
    <source>
        <dbReference type="PROSITE" id="PS50994"/>
    </source>
</evidence>
<dbReference type="Proteomes" id="UP000003822">
    <property type="component" value="Unassembled WGS sequence"/>
</dbReference>
<name>G9PE91_9ACTO</name>
<dbReference type="InterPro" id="IPR010921">
    <property type="entry name" value="Trp_repressor/repl_initiator"/>
</dbReference>
<protein>
    <recommendedName>
        <fullName evidence="2">Integrase catalytic domain-containing protein</fullName>
    </recommendedName>
</protein>
<dbReference type="InterPro" id="IPR012337">
    <property type="entry name" value="RNaseH-like_sf"/>
</dbReference>
<proteinExistence type="predicted"/>
<accession>G9PE91</accession>
<reference evidence="3 4" key="1">
    <citation type="submission" date="2011-10" db="EMBL/GenBank/DDBJ databases">
        <title>The Genome Sequence of Actinomyces graevenitzii C83.</title>
        <authorList>
            <consortium name="The Broad Institute Genome Sequencing Platform"/>
            <consortium name="The Broad Institute Genome Sequencing Center for Infectious Disease"/>
            <person name="Earl A."/>
            <person name="Ward D."/>
            <person name="Feldgarden M."/>
            <person name="Gevers D."/>
            <person name="Sibley C.D."/>
            <person name="Field T.R."/>
            <person name="Grinwis M."/>
            <person name="Eshaghurshan C.S."/>
            <person name="Surette M.G."/>
            <person name="Young S.K."/>
            <person name="Zeng Q."/>
            <person name="Gargeya S."/>
            <person name="Fitzgerald M."/>
            <person name="Haas B."/>
            <person name="Abouelleil A."/>
            <person name="Alvarado L."/>
            <person name="Arachchi H.M."/>
            <person name="Berlin A."/>
            <person name="Brown A."/>
            <person name="Chapman S.B."/>
            <person name="Chen Z."/>
            <person name="Dunbar C."/>
            <person name="Freedman E."/>
            <person name="Gearin G."/>
            <person name="Goldberg J."/>
            <person name="Griggs A."/>
            <person name="Gujja S."/>
            <person name="Heiman D."/>
            <person name="Howarth C."/>
            <person name="Larson L."/>
            <person name="Lui A."/>
            <person name="MacDonald P.J.P."/>
            <person name="Montmayeur A."/>
            <person name="Murphy C."/>
            <person name="Neiman D."/>
            <person name="Pearson M."/>
            <person name="Priest M."/>
            <person name="Roberts A."/>
            <person name="Saif S."/>
            <person name="Shea T."/>
            <person name="Shenoy N."/>
            <person name="Sisk P."/>
            <person name="Stolte C."/>
            <person name="Sykes S."/>
            <person name="Wortman J."/>
            <person name="Nusbaum C."/>
            <person name="Birren B."/>
        </authorList>
    </citation>
    <scope>NUCLEOTIDE SEQUENCE [LARGE SCALE GENOMIC DNA]</scope>
    <source>
        <strain evidence="3 4">C83</strain>
    </source>
</reference>
<dbReference type="SUPFAM" id="SSF53098">
    <property type="entry name" value="Ribonuclease H-like"/>
    <property type="match status" value="1"/>
</dbReference>
<evidence type="ECO:0000313" key="4">
    <source>
        <dbReference type="Proteomes" id="UP000003822"/>
    </source>
</evidence>
<dbReference type="PANTHER" id="PTHR46889">
    <property type="entry name" value="TRANSPOSASE INSF FOR INSERTION SEQUENCE IS3B-RELATED"/>
    <property type="match status" value="1"/>
</dbReference>
<dbReference type="GO" id="GO:0043565">
    <property type="term" value="F:sequence-specific DNA binding"/>
    <property type="evidence" value="ECO:0007669"/>
    <property type="project" value="InterPro"/>
</dbReference>
<feature type="domain" description="Integrase catalytic" evidence="2">
    <location>
        <begin position="242"/>
        <end position="404"/>
    </location>
</feature>
<gene>
    <name evidence="3" type="ORF">HMPREF0045_00484</name>
</gene>
<dbReference type="NCBIfam" id="NF033516">
    <property type="entry name" value="transpos_IS3"/>
    <property type="match status" value="1"/>
</dbReference>
<organism evidence="3 4">
    <name type="scientific">Actinomyces graevenitzii C83</name>
    <dbReference type="NCBI Taxonomy" id="435830"/>
    <lineage>
        <taxon>Bacteria</taxon>
        <taxon>Bacillati</taxon>
        <taxon>Actinomycetota</taxon>
        <taxon>Actinomycetes</taxon>
        <taxon>Actinomycetales</taxon>
        <taxon>Actinomycetaceae</taxon>
        <taxon>Actinomyces</taxon>
    </lineage>
</organism>
<dbReference type="STRING" id="435830.HMPREF0045_00484"/>
<dbReference type="InterPro" id="IPR048020">
    <property type="entry name" value="Transpos_IS3"/>
</dbReference>
<dbReference type="Pfam" id="PF00665">
    <property type="entry name" value="rve"/>
    <property type="match status" value="1"/>
</dbReference>